<gene>
    <name evidence="1" type="ORF">CPB83DRAFT_900112</name>
</gene>
<proteinExistence type="predicted"/>
<dbReference type="AlphaFoldDB" id="A0A9P6E3M9"/>
<keyword evidence="2" id="KW-1185">Reference proteome</keyword>
<protein>
    <submittedName>
        <fullName evidence="1">Uncharacterized protein</fullName>
    </submittedName>
</protein>
<evidence type="ECO:0000313" key="1">
    <source>
        <dbReference type="EMBL" id="KAF9521933.1"/>
    </source>
</evidence>
<sequence length="249" mass="27787">MTSTLSSAMLDPMSAGNANSYSYPFLDSSVSIGTQIPQLALAFATFDQVASLTNKLDNLTSFLHTQNQNQQLLHQHPCAGCFQPASPGPEYANHYMDTLIPPNIVRDNAAIILTPSNTICKKEDIFANAVFRYTILPNYWEGQQMEIIARGAHIDVQNLCMQPHITTISDFPPKEVVYIVENTQHLFSHMSYVWVGVYHHNGQRFFGYDAQWGDIILSFSTAQNDTIFPAALSVHALRLIRDSWSSTAS</sequence>
<organism evidence="1 2">
    <name type="scientific">Crepidotus variabilis</name>
    <dbReference type="NCBI Taxonomy" id="179855"/>
    <lineage>
        <taxon>Eukaryota</taxon>
        <taxon>Fungi</taxon>
        <taxon>Dikarya</taxon>
        <taxon>Basidiomycota</taxon>
        <taxon>Agaricomycotina</taxon>
        <taxon>Agaricomycetes</taxon>
        <taxon>Agaricomycetidae</taxon>
        <taxon>Agaricales</taxon>
        <taxon>Agaricineae</taxon>
        <taxon>Crepidotaceae</taxon>
        <taxon>Crepidotus</taxon>
    </lineage>
</organism>
<accession>A0A9P6E3M9</accession>
<dbReference type="Proteomes" id="UP000807306">
    <property type="component" value="Unassembled WGS sequence"/>
</dbReference>
<evidence type="ECO:0000313" key="2">
    <source>
        <dbReference type="Proteomes" id="UP000807306"/>
    </source>
</evidence>
<dbReference type="EMBL" id="MU157973">
    <property type="protein sequence ID" value="KAF9521933.1"/>
    <property type="molecule type" value="Genomic_DNA"/>
</dbReference>
<name>A0A9P6E3M9_9AGAR</name>
<reference evidence="1" key="1">
    <citation type="submission" date="2020-11" db="EMBL/GenBank/DDBJ databases">
        <authorList>
            <consortium name="DOE Joint Genome Institute"/>
            <person name="Ahrendt S."/>
            <person name="Riley R."/>
            <person name="Andreopoulos W."/>
            <person name="Labutti K."/>
            <person name="Pangilinan J."/>
            <person name="Ruiz-Duenas F.J."/>
            <person name="Barrasa J.M."/>
            <person name="Sanchez-Garcia M."/>
            <person name="Camarero S."/>
            <person name="Miyauchi S."/>
            <person name="Serrano A."/>
            <person name="Linde D."/>
            <person name="Babiker R."/>
            <person name="Drula E."/>
            <person name="Ayuso-Fernandez I."/>
            <person name="Pacheco R."/>
            <person name="Padilla G."/>
            <person name="Ferreira P."/>
            <person name="Barriuso J."/>
            <person name="Kellner H."/>
            <person name="Castanera R."/>
            <person name="Alfaro M."/>
            <person name="Ramirez L."/>
            <person name="Pisabarro A.G."/>
            <person name="Kuo A."/>
            <person name="Tritt A."/>
            <person name="Lipzen A."/>
            <person name="He G."/>
            <person name="Yan M."/>
            <person name="Ng V."/>
            <person name="Cullen D."/>
            <person name="Martin F."/>
            <person name="Rosso M.-N."/>
            <person name="Henrissat B."/>
            <person name="Hibbett D."/>
            <person name="Martinez A.T."/>
            <person name="Grigoriev I.V."/>
        </authorList>
    </citation>
    <scope>NUCLEOTIDE SEQUENCE</scope>
    <source>
        <strain evidence="1">CBS 506.95</strain>
    </source>
</reference>
<comment type="caution">
    <text evidence="1">The sequence shown here is derived from an EMBL/GenBank/DDBJ whole genome shotgun (WGS) entry which is preliminary data.</text>
</comment>